<dbReference type="PROSITE" id="PS51800">
    <property type="entry name" value="ZF_CHHC_U11_48K"/>
    <property type="match status" value="2"/>
</dbReference>
<feature type="region of interest" description="Disordered" evidence="4">
    <location>
        <begin position="144"/>
        <end position="164"/>
    </location>
</feature>
<reference evidence="7" key="1">
    <citation type="submission" date="2025-08" db="UniProtKB">
        <authorList>
            <consortium name="RefSeq"/>
        </authorList>
    </citation>
    <scope>IDENTIFICATION</scope>
    <source>
        <tissue evidence="7">Entire body</tissue>
    </source>
</reference>
<keyword evidence="6" id="KW-1185">Reference proteome</keyword>
<dbReference type="KEGG" id="apln:108739357"/>
<dbReference type="GeneID" id="108739357"/>
<dbReference type="InterPro" id="IPR022776">
    <property type="entry name" value="TRM13/UPF0224_CHHC_Znf_dom"/>
</dbReference>
<evidence type="ECO:0000313" key="7">
    <source>
        <dbReference type="RefSeq" id="XP_018328768.1"/>
    </source>
</evidence>
<feature type="domain" description="CHHC U11-48K-type" evidence="5">
    <location>
        <begin position="13"/>
        <end position="40"/>
    </location>
</feature>
<evidence type="ECO:0000256" key="1">
    <source>
        <dbReference type="ARBA" id="ARBA00022723"/>
    </source>
</evidence>
<dbReference type="AlphaFoldDB" id="A0A1W4X8N6"/>
<keyword evidence="1" id="KW-0479">Metal-binding</keyword>
<name>A0A1W4X8N6_AGRPL</name>
<dbReference type="RefSeq" id="XP_018328768.1">
    <property type="nucleotide sequence ID" value="XM_018473266.1"/>
</dbReference>
<evidence type="ECO:0000256" key="2">
    <source>
        <dbReference type="ARBA" id="ARBA00022771"/>
    </source>
</evidence>
<dbReference type="InterPro" id="IPR036236">
    <property type="entry name" value="Znf_C2H2_sf"/>
</dbReference>
<keyword evidence="2" id="KW-0863">Zinc-finger</keyword>
<evidence type="ECO:0000256" key="3">
    <source>
        <dbReference type="ARBA" id="ARBA00022833"/>
    </source>
</evidence>
<dbReference type="Proteomes" id="UP000192223">
    <property type="component" value="Unplaced"/>
</dbReference>
<dbReference type="PANTHER" id="PTHR21402">
    <property type="entry name" value="GAMETOCYTE SPECIFIC FACTOR 1-RELATED"/>
    <property type="match status" value="1"/>
</dbReference>
<dbReference type="STRING" id="224129.A0A1W4X8N6"/>
<dbReference type="PANTHER" id="PTHR21402:SF5">
    <property type="entry name" value="GAMETOCYTE SPECIFIC FACTOR 1"/>
    <property type="match status" value="1"/>
</dbReference>
<keyword evidence="3" id="KW-0862">Zinc</keyword>
<evidence type="ECO:0000259" key="5">
    <source>
        <dbReference type="PROSITE" id="PS51800"/>
    </source>
</evidence>
<dbReference type="OrthoDB" id="5839404at2759"/>
<dbReference type="GO" id="GO:0008270">
    <property type="term" value="F:zinc ion binding"/>
    <property type="evidence" value="ECO:0007669"/>
    <property type="project" value="UniProtKB-KW"/>
</dbReference>
<feature type="compositionally biased region" description="Basic and acidic residues" evidence="4">
    <location>
        <begin position="154"/>
        <end position="164"/>
    </location>
</feature>
<dbReference type="InterPro" id="IPR051591">
    <property type="entry name" value="UPF0224_FAM112_RNA_Proc"/>
</dbReference>
<evidence type="ECO:0000256" key="4">
    <source>
        <dbReference type="SAM" id="MobiDB-lite"/>
    </source>
</evidence>
<dbReference type="Pfam" id="PF05253">
    <property type="entry name" value="zf-U11-48K"/>
    <property type="match status" value="2"/>
</dbReference>
<feature type="domain" description="CHHC U11-48K-type" evidence="5">
    <location>
        <begin position="45"/>
        <end position="72"/>
    </location>
</feature>
<dbReference type="InParanoid" id="A0A1W4X8N6"/>
<proteinExistence type="predicted"/>
<evidence type="ECO:0000313" key="6">
    <source>
        <dbReference type="Proteomes" id="UP000192223"/>
    </source>
</evidence>
<protein>
    <submittedName>
        <fullName evidence="7">Uncharacterized protein LOC108739357</fullName>
    </submittedName>
</protein>
<sequence>MATPMNARESERHLTCPYNPCHQILSGRMATHLVKCKRNYPDAKIVECKYNNTHRIPEPELKYHHDHCKDRVTLDKYMYVPETNNQDKYPVPKYDLSTDGECWDDVNVPTYNPEEHIKDKPILRNIMVQSAAVKRDFRNNERQRHQKLSNMNKCSEEKSAENFDTGRARRPAALPVAARKAAKDVSEDDPVIVASLMEKVKLGAESGPRLPNYSLNQKSKLTTENLNAVAGNSSQARNGDFCVKTDVSSSFTDSGHGPWTAADIAKKAVKPRSVGRGRSIAKDK</sequence>
<organism evidence="6 7">
    <name type="scientific">Agrilus planipennis</name>
    <name type="common">Emerald ash borer</name>
    <name type="synonym">Agrilus marcopoli</name>
    <dbReference type="NCBI Taxonomy" id="224129"/>
    <lineage>
        <taxon>Eukaryota</taxon>
        <taxon>Metazoa</taxon>
        <taxon>Ecdysozoa</taxon>
        <taxon>Arthropoda</taxon>
        <taxon>Hexapoda</taxon>
        <taxon>Insecta</taxon>
        <taxon>Pterygota</taxon>
        <taxon>Neoptera</taxon>
        <taxon>Endopterygota</taxon>
        <taxon>Coleoptera</taxon>
        <taxon>Polyphaga</taxon>
        <taxon>Elateriformia</taxon>
        <taxon>Buprestoidea</taxon>
        <taxon>Buprestidae</taxon>
        <taxon>Agrilinae</taxon>
        <taxon>Agrilus</taxon>
    </lineage>
</organism>
<gene>
    <name evidence="7" type="primary">LOC108739357</name>
</gene>
<dbReference type="SUPFAM" id="SSF57667">
    <property type="entry name" value="beta-beta-alpha zinc fingers"/>
    <property type="match status" value="1"/>
</dbReference>
<accession>A0A1W4X8N6</accession>